<reference evidence="12 13" key="1">
    <citation type="submission" date="2020-11" db="EMBL/GenBank/DDBJ databases">
        <title>Streptomyces spirodelae sp. nov., isolated from duckweed.</title>
        <authorList>
            <person name="Saimee Y."/>
            <person name="Duangmal K."/>
        </authorList>
    </citation>
    <scope>NUCLEOTIDE SEQUENCE [LARGE SCALE GENOMIC DNA]</scope>
    <source>
        <strain evidence="12 13">S16-07</strain>
    </source>
</reference>
<evidence type="ECO:0000256" key="7">
    <source>
        <dbReference type="ARBA" id="ARBA00022840"/>
    </source>
</evidence>
<keyword evidence="6 12" id="KW-0418">Kinase</keyword>
<dbReference type="CDD" id="cd16917">
    <property type="entry name" value="HATPase_UhpB-NarQ-NarX-like"/>
    <property type="match status" value="1"/>
</dbReference>
<feature type="transmembrane region" description="Helical" evidence="10">
    <location>
        <begin position="126"/>
        <end position="144"/>
    </location>
</feature>
<feature type="transmembrane region" description="Helical" evidence="10">
    <location>
        <begin position="93"/>
        <end position="114"/>
    </location>
</feature>
<evidence type="ECO:0000256" key="1">
    <source>
        <dbReference type="ARBA" id="ARBA00000085"/>
    </source>
</evidence>
<dbReference type="InterPro" id="IPR036890">
    <property type="entry name" value="HATPase_C_sf"/>
</dbReference>
<dbReference type="InterPro" id="IPR011712">
    <property type="entry name" value="Sig_transdc_His_kin_sub3_dim/P"/>
</dbReference>
<evidence type="ECO:0000256" key="3">
    <source>
        <dbReference type="ARBA" id="ARBA00022553"/>
    </source>
</evidence>
<evidence type="ECO:0000259" key="11">
    <source>
        <dbReference type="Pfam" id="PF07730"/>
    </source>
</evidence>
<dbReference type="PANTHER" id="PTHR24421:SF10">
    <property type="entry name" value="NITRATE_NITRITE SENSOR PROTEIN NARQ"/>
    <property type="match status" value="1"/>
</dbReference>
<accession>A0ABS3XGU9</accession>
<name>A0ABS3XGU9_9ACTN</name>
<feature type="transmembrane region" description="Helical" evidence="10">
    <location>
        <begin position="61"/>
        <end position="87"/>
    </location>
</feature>
<evidence type="ECO:0000313" key="13">
    <source>
        <dbReference type="Proteomes" id="UP001519064"/>
    </source>
</evidence>
<proteinExistence type="predicted"/>
<dbReference type="EC" id="2.7.13.3" evidence="2"/>
<evidence type="ECO:0000256" key="5">
    <source>
        <dbReference type="ARBA" id="ARBA00022741"/>
    </source>
</evidence>
<evidence type="ECO:0000256" key="2">
    <source>
        <dbReference type="ARBA" id="ARBA00012438"/>
    </source>
</evidence>
<dbReference type="Gene3D" id="1.20.5.1930">
    <property type="match status" value="1"/>
</dbReference>
<dbReference type="Pfam" id="PF07730">
    <property type="entry name" value="HisKA_3"/>
    <property type="match status" value="1"/>
</dbReference>
<comment type="caution">
    <text evidence="12">The sequence shown here is derived from an EMBL/GenBank/DDBJ whole genome shotgun (WGS) entry which is preliminary data.</text>
</comment>
<dbReference type="EMBL" id="JADKMA010000134">
    <property type="protein sequence ID" value="MBO8194575.1"/>
    <property type="molecule type" value="Genomic_DNA"/>
</dbReference>
<keyword evidence="10" id="KW-0812">Transmembrane</keyword>
<feature type="region of interest" description="Disordered" evidence="9">
    <location>
        <begin position="240"/>
        <end position="264"/>
    </location>
</feature>
<organism evidence="12 13">
    <name type="scientific">Streptomyces oryzae</name>
    <dbReference type="NCBI Taxonomy" id="1434886"/>
    <lineage>
        <taxon>Bacteria</taxon>
        <taxon>Bacillati</taxon>
        <taxon>Actinomycetota</taxon>
        <taxon>Actinomycetes</taxon>
        <taxon>Kitasatosporales</taxon>
        <taxon>Streptomycetaceae</taxon>
        <taxon>Streptomyces</taxon>
    </lineage>
</organism>
<evidence type="ECO:0000313" key="12">
    <source>
        <dbReference type="EMBL" id="MBO8194575.1"/>
    </source>
</evidence>
<keyword evidence="5" id="KW-0547">Nucleotide-binding</keyword>
<dbReference type="PANTHER" id="PTHR24421">
    <property type="entry name" value="NITRATE/NITRITE SENSOR PROTEIN NARX-RELATED"/>
    <property type="match status" value="1"/>
</dbReference>
<evidence type="ECO:0000256" key="6">
    <source>
        <dbReference type="ARBA" id="ARBA00022777"/>
    </source>
</evidence>
<evidence type="ECO:0000256" key="9">
    <source>
        <dbReference type="SAM" id="MobiDB-lite"/>
    </source>
</evidence>
<feature type="domain" description="Signal transduction histidine kinase subgroup 3 dimerisation and phosphoacceptor" evidence="11">
    <location>
        <begin position="174"/>
        <end position="239"/>
    </location>
</feature>
<keyword evidence="4" id="KW-0808">Transferase</keyword>
<comment type="catalytic activity">
    <reaction evidence="1">
        <text>ATP + protein L-histidine = ADP + protein N-phospho-L-histidine.</text>
        <dbReference type="EC" id="2.7.13.3"/>
    </reaction>
</comment>
<sequence>MRGRASPRARWWAEGAVVALTTALSVQEAALGNGGRYGTVWVALAVVAGLSLAVRHRWPSAVAVLAAAVAGLAGLVLPLLVALFHLASRGRPHAAGCAALVAVTVNAAALALHVAPASHLWDTRSYGPVLLPVTAVVLGLWAGGKRRLVAALDARLHHLRTERLLRERSARLAERAAIAAEMHDVLAHRLSLIALHTGVLATHEEALPERVADRVGLLRTAATEALTDLRDVLGVLRDPVDGPDDDCPRGDTARPVAGGPALGQPSDVVAEARAAGQRITAVLEEAPADVPAAHRLAVLRIVQEALTNARKHAPDSPVRITVGYGPQVTRVEAVNGTGPASGRLSAPPSGYGLVGLRERVEALGGELSAGPLEGTGGEVCWRLAVRIPHPASAAAAAGEEAEQERGRSA</sequence>
<dbReference type="Proteomes" id="UP001519064">
    <property type="component" value="Unassembled WGS sequence"/>
</dbReference>
<evidence type="ECO:0000256" key="10">
    <source>
        <dbReference type="SAM" id="Phobius"/>
    </source>
</evidence>
<evidence type="ECO:0000256" key="8">
    <source>
        <dbReference type="ARBA" id="ARBA00023012"/>
    </source>
</evidence>
<keyword evidence="10" id="KW-1133">Transmembrane helix</keyword>
<dbReference type="SUPFAM" id="SSF55874">
    <property type="entry name" value="ATPase domain of HSP90 chaperone/DNA topoisomerase II/histidine kinase"/>
    <property type="match status" value="1"/>
</dbReference>
<gene>
    <name evidence="12" type="ORF">ITI46_23370</name>
</gene>
<keyword evidence="8" id="KW-0902">Two-component regulatory system</keyword>
<keyword evidence="7" id="KW-0067">ATP-binding</keyword>
<keyword evidence="13" id="KW-1185">Reference proteome</keyword>
<keyword evidence="10" id="KW-0472">Membrane</keyword>
<evidence type="ECO:0000256" key="4">
    <source>
        <dbReference type="ARBA" id="ARBA00022679"/>
    </source>
</evidence>
<protein>
    <recommendedName>
        <fullName evidence="2">histidine kinase</fullName>
        <ecNumber evidence="2">2.7.13.3</ecNumber>
    </recommendedName>
</protein>
<feature type="transmembrane region" description="Helical" evidence="10">
    <location>
        <begin position="37"/>
        <end position="54"/>
    </location>
</feature>
<dbReference type="InterPro" id="IPR050482">
    <property type="entry name" value="Sensor_HK_TwoCompSys"/>
</dbReference>
<dbReference type="GO" id="GO:0016301">
    <property type="term" value="F:kinase activity"/>
    <property type="evidence" value="ECO:0007669"/>
    <property type="project" value="UniProtKB-KW"/>
</dbReference>
<keyword evidence="3" id="KW-0597">Phosphoprotein</keyword>
<dbReference type="Gene3D" id="3.30.565.10">
    <property type="entry name" value="Histidine kinase-like ATPase, C-terminal domain"/>
    <property type="match status" value="1"/>
</dbReference>